<dbReference type="PROSITE" id="PS00715">
    <property type="entry name" value="SIGMA70_1"/>
    <property type="match status" value="1"/>
</dbReference>
<dbReference type="InterPro" id="IPR036388">
    <property type="entry name" value="WH-like_DNA-bd_sf"/>
</dbReference>
<dbReference type="NCBIfam" id="TIGR02937">
    <property type="entry name" value="sigma70-ECF"/>
    <property type="match status" value="1"/>
</dbReference>
<keyword evidence="3 6" id="KW-0731">Sigma factor</keyword>
<feature type="domain" description="RNA polymerase sigma-70" evidence="8">
    <location>
        <begin position="336"/>
        <end position="362"/>
    </location>
</feature>
<accession>A0A2A6RLJ0</accession>
<dbReference type="Pfam" id="PF04539">
    <property type="entry name" value="Sigma70_r3"/>
    <property type="match status" value="1"/>
</dbReference>
<keyword evidence="10" id="KW-1185">Reference proteome</keyword>
<dbReference type="InterPro" id="IPR007624">
    <property type="entry name" value="RNA_pol_sigma70_r3"/>
</dbReference>
<proteinExistence type="inferred from homology"/>
<comment type="similarity">
    <text evidence="1 6">Belongs to the sigma-70 factor family.</text>
</comment>
<evidence type="ECO:0000256" key="2">
    <source>
        <dbReference type="ARBA" id="ARBA00023015"/>
    </source>
</evidence>
<comment type="caution">
    <text evidence="9">The sequence shown here is derived from an EMBL/GenBank/DDBJ whole genome shotgun (WGS) entry which is preliminary data.</text>
</comment>
<evidence type="ECO:0000256" key="1">
    <source>
        <dbReference type="ARBA" id="ARBA00007788"/>
    </source>
</evidence>
<sequence>MLALQPSMEALLQALEERGWITLASFQQQTDRAEDDAQLADLLQQHGVVIIEEHPDHVATAAQATTAWLDALPNGLLNDSLTLYLREIGQISLLSAAEEYRLAMHILAGLEAEDRLLHEDLNVRTRLDVHRTIALGQEARQQLAHANLRLVVSIARRYQHRGLELLDLIQEGNLGLLRAIDKFEPQRGHKFSTYATWWIKQAISRALADQSRLVRLPVHLSETLNRVQKAHRQLTQSLGREPNDSELAHHLEMSEEKLRELRRIAQDPVSLATPVGAEADSTLGDLIPDPNTLDTDGTVTNAMLRDHLTLALDQLTERERRVIDLRHGISDGTPRTLEDIGQTFGVTRERVRQIEVKALKKLRHPNFDRLLKDYFDQI</sequence>
<evidence type="ECO:0000256" key="3">
    <source>
        <dbReference type="ARBA" id="ARBA00023082"/>
    </source>
</evidence>
<dbReference type="EMBL" id="NQWI01000022">
    <property type="protein sequence ID" value="PDW03766.1"/>
    <property type="molecule type" value="Genomic_DNA"/>
</dbReference>
<dbReference type="Gene3D" id="1.10.601.10">
    <property type="entry name" value="RNA Polymerase Primary Sigma Factor"/>
    <property type="match status" value="1"/>
</dbReference>
<dbReference type="PROSITE" id="PS00716">
    <property type="entry name" value="SIGMA70_2"/>
    <property type="match status" value="1"/>
</dbReference>
<organism evidence="9 10">
    <name type="scientific">Candidatus Viridilinea mediisalina</name>
    <dbReference type="NCBI Taxonomy" id="2024553"/>
    <lineage>
        <taxon>Bacteria</taxon>
        <taxon>Bacillati</taxon>
        <taxon>Chloroflexota</taxon>
        <taxon>Chloroflexia</taxon>
        <taxon>Chloroflexales</taxon>
        <taxon>Chloroflexineae</taxon>
        <taxon>Oscillochloridaceae</taxon>
        <taxon>Candidatus Viridilinea</taxon>
    </lineage>
</organism>
<keyword evidence="2 6" id="KW-0805">Transcription regulation</keyword>
<dbReference type="Pfam" id="PF00140">
    <property type="entry name" value="Sigma70_r1_2"/>
    <property type="match status" value="1"/>
</dbReference>
<evidence type="ECO:0000313" key="9">
    <source>
        <dbReference type="EMBL" id="PDW03766.1"/>
    </source>
</evidence>
<dbReference type="InterPro" id="IPR013325">
    <property type="entry name" value="RNA_pol_sigma_r2"/>
</dbReference>
<evidence type="ECO:0000259" key="7">
    <source>
        <dbReference type="PROSITE" id="PS00715"/>
    </source>
</evidence>
<dbReference type="InterPro" id="IPR009042">
    <property type="entry name" value="RNA_pol_sigma70_r1_2"/>
</dbReference>
<comment type="function">
    <text evidence="6">Sigma factors are initiation factors that promote the attachment of RNA polymerase to specific initiation sites and are then released.</text>
</comment>
<dbReference type="SUPFAM" id="SSF88946">
    <property type="entry name" value="Sigma2 domain of RNA polymerase sigma factors"/>
    <property type="match status" value="1"/>
</dbReference>
<keyword evidence="5 6" id="KW-0804">Transcription</keyword>
<dbReference type="InterPro" id="IPR013324">
    <property type="entry name" value="RNA_pol_sigma_r3/r4-like"/>
</dbReference>
<dbReference type="Pfam" id="PF04542">
    <property type="entry name" value="Sigma70_r2"/>
    <property type="match status" value="1"/>
</dbReference>
<dbReference type="InterPro" id="IPR014284">
    <property type="entry name" value="RNA_pol_sigma-70_dom"/>
</dbReference>
<dbReference type="SUPFAM" id="SSF88659">
    <property type="entry name" value="Sigma3 and sigma4 domains of RNA polymerase sigma factors"/>
    <property type="match status" value="2"/>
</dbReference>
<dbReference type="Proteomes" id="UP000220527">
    <property type="component" value="Unassembled WGS sequence"/>
</dbReference>
<evidence type="ECO:0000256" key="4">
    <source>
        <dbReference type="ARBA" id="ARBA00023125"/>
    </source>
</evidence>
<feature type="domain" description="RNA polymerase sigma-70" evidence="7">
    <location>
        <begin position="167"/>
        <end position="180"/>
    </location>
</feature>
<dbReference type="Gene3D" id="1.10.10.10">
    <property type="entry name" value="Winged helix-like DNA-binding domain superfamily/Winged helix DNA-binding domain"/>
    <property type="match status" value="2"/>
</dbReference>
<dbReference type="FunFam" id="1.10.601.10:FF:000001">
    <property type="entry name" value="RNA polymerase sigma factor SigA"/>
    <property type="match status" value="1"/>
</dbReference>
<dbReference type="Pfam" id="PF04545">
    <property type="entry name" value="Sigma70_r4"/>
    <property type="match status" value="1"/>
</dbReference>
<gene>
    <name evidence="9" type="ORF">CJ255_07190</name>
</gene>
<dbReference type="InterPro" id="IPR007630">
    <property type="entry name" value="RNA_pol_sigma70_r4"/>
</dbReference>
<name>A0A2A6RLJ0_9CHLR</name>
<dbReference type="PRINTS" id="PR00046">
    <property type="entry name" value="SIGMA70FCT"/>
</dbReference>
<dbReference type="PANTHER" id="PTHR30603">
    <property type="entry name" value="RNA POLYMERASE SIGMA FACTOR RPO"/>
    <property type="match status" value="1"/>
</dbReference>
<dbReference type="PANTHER" id="PTHR30603:SF60">
    <property type="entry name" value="RNA POLYMERASE SIGMA FACTOR RPOD"/>
    <property type="match status" value="1"/>
</dbReference>
<dbReference type="GO" id="GO:0016987">
    <property type="term" value="F:sigma factor activity"/>
    <property type="evidence" value="ECO:0007669"/>
    <property type="project" value="UniProtKB-KW"/>
</dbReference>
<evidence type="ECO:0000256" key="5">
    <source>
        <dbReference type="ARBA" id="ARBA00023163"/>
    </source>
</evidence>
<dbReference type="InterPro" id="IPR007627">
    <property type="entry name" value="RNA_pol_sigma70_r2"/>
</dbReference>
<keyword evidence="4 6" id="KW-0238">DNA-binding</keyword>
<evidence type="ECO:0000313" key="10">
    <source>
        <dbReference type="Proteomes" id="UP000220527"/>
    </source>
</evidence>
<dbReference type="CDD" id="cd06171">
    <property type="entry name" value="Sigma70_r4"/>
    <property type="match status" value="1"/>
</dbReference>
<dbReference type="InterPro" id="IPR050239">
    <property type="entry name" value="Sigma-70_RNA_pol_init_factors"/>
</dbReference>
<protein>
    <recommendedName>
        <fullName evidence="6">RNA polymerase sigma factor</fullName>
    </recommendedName>
</protein>
<dbReference type="OrthoDB" id="9809557at2"/>
<dbReference type="AlphaFoldDB" id="A0A2A6RLJ0"/>
<dbReference type="GO" id="GO:0003677">
    <property type="term" value="F:DNA binding"/>
    <property type="evidence" value="ECO:0007669"/>
    <property type="project" value="UniProtKB-KW"/>
</dbReference>
<evidence type="ECO:0000256" key="6">
    <source>
        <dbReference type="RuleBase" id="RU362124"/>
    </source>
</evidence>
<dbReference type="InterPro" id="IPR000943">
    <property type="entry name" value="RNA_pol_sigma70"/>
</dbReference>
<reference evidence="10" key="1">
    <citation type="submission" date="2017-08" db="EMBL/GenBank/DDBJ databases">
        <authorList>
            <person name="Grouzdev D.S."/>
            <person name="Gaisin V.A."/>
            <person name="Rysina M.S."/>
            <person name="Gorlenko V.M."/>
        </authorList>
    </citation>
    <scope>NUCLEOTIDE SEQUENCE [LARGE SCALE GENOMIC DNA]</scope>
    <source>
        <strain evidence="10">Kir15-3F</strain>
    </source>
</reference>
<dbReference type="GO" id="GO:0006352">
    <property type="term" value="P:DNA-templated transcription initiation"/>
    <property type="evidence" value="ECO:0007669"/>
    <property type="project" value="InterPro"/>
</dbReference>
<evidence type="ECO:0000259" key="8">
    <source>
        <dbReference type="PROSITE" id="PS00716"/>
    </source>
</evidence>